<reference evidence="2 3" key="1">
    <citation type="journal article" date="2017" name="Nat. Ecol. Evol.">
        <title>Scallop genome provides insights into evolution of bilaterian karyotype and development.</title>
        <authorList>
            <person name="Wang S."/>
            <person name="Zhang J."/>
            <person name="Jiao W."/>
            <person name="Li J."/>
            <person name="Xun X."/>
            <person name="Sun Y."/>
            <person name="Guo X."/>
            <person name="Huan P."/>
            <person name="Dong B."/>
            <person name="Zhang L."/>
            <person name="Hu X."/>
            <person name="Sun X."/>
            <person name="Wang J."/>
            <person name="Zhao C."/>
            <person name="Wang Y."/>
            <person name="Wang D."/>
            <person name="Huang X."/>
            <person name="Wang R."/>
            <person name="Lv J."/>
            <person name="Li Y."/>
            <person name="Zhang Z."/>
            <person name="Liu B."/>
            <person name="Lu W."/>
            <person name="Hui Y."/>
            <person name="Liang J."/>
            <person name="Zhou Z."/>
            <person name="Hou R."/>
            <person name="Li X."/>
            <person name="Liu Y."/>
            <person name="Li H."/>
            <person name="Ning X."/>
            <person name="Lin Y."/>
            <person name="Zhao L."/>
            <person name="Xing Q."/>
            <person name="Dou J."/>
            <person name="Li Y."/>
            <person name="Mao J."/>
            <person name="Guo H."/>
            <person name="Dou H."/>
            <person name="Li T."/>
            <person name="Mu C."/>
            <person name="Jiang W."/>
            <person name="Fu Q."/>
            <person name="Fu X."/>
            <person name="Miao Y."/>
            <person name="Liu J."/>
            <person name="Yu Q."/>
            <person name="Li R."/>
            <person name="Liao H."/>
            <person name="Li X."/>
            <person name="Kong Y."/>
            <person name="Jiang Z."/>
            <person name="Chourrout D."/>
            <person name="Li R."/>
            <person name="Bao Z."/>
        </authorList>
    </citation>
    <scope>NUCLEOTIDE SEQUENCE [LARGE SCALE GENOMIC DNA]</scope>
    <source>
        <strain evidence="2 3">PY_sf001</strain>
    </source>
</reference>
<evidence type="ECO:0000313" key="3">
    <source>
        <dbReference type="Proteomes" id="UP000242188"/>
    </source>
</evidence>
<evidence type="ECO:0000313" key="2">
    <source>
        <dbReference type="EMBL" id="OWF39568.1"/>
    </source>
</evidence>
<dbReference type="STRING" id="6573.A0A210PSV7"/>
<name>A0A210PSV7_MIZYE</name>
<keyword evidence="3" id="KW-1185">Reference proteome</keyword>
<evidence type="ECO:0000256" key="1">
    <source>
        <dbReference type="SAM" id="MobiDB-lite"/>
    </source>
</evidence>
<protein>
    <recommendedName>
        <fullName evidence="4">RING-type domain-containing protein</fullName>
    </recommendedName>
</protein>
<dbReference type="AlphaFoldDB" id="A0A210PSV7"/>
<dbReference type="EMBL" id="NEDP02005521">
    <property type="protein sequence ID" value="OWF39568.1"/>
    <property type="molecule type" value="Genomic_DNA"/>
</dbReference>
<sequence>MDGTKDGGSDDNLVNGSKLYDMDKEQRPRRVEQPGDDRFIRMPCGHNIERSRLIFKCRNLMRAGEVRFKCQHISTSDCPGTVCGQPLEYLSLRQIAVLTDEEKRDFEIGISQNYINSSNDIQMCPKCSNFCSRQNLTNRRVICVICSTTTTLFEFCCSCRGVWRGKSKTQCGNETCTSMTPIVSGVVSSMDAIIPEVYDSTSCTELPVSSVHKAVCDYLVTGIANEQMFDGEDDNSGLMSYNLTSDVTTKEDSFVNSENASVIRDQEKDVPITGTLTAHACPSCIKRQIACGCGETSCFIAELLNAKWGYMDS</sequence>
<proteinExistence type="predicted"/>
<gene>
    <name evidence="2" type="ORF">KP79_PYT03954</name>
</gene>
<feature type="region of interest" description="Disordered" evidence="1">
    <location>
        <begin position="1"/>
        <end position="38"/>
    </location>
</feature>
<evidence type="ECO:0008006" key="4">
    <source>
        <dbReference type="Google" id="ProtNLM"/>
    </source>
</evidence>
<dbReference type="OrthoDB" id="419317at2759"/>
<organism evidence="2 3">
    <name type="scientific">Mizuhopecten yessoensis</name>
    <name type="common">Japanese scallop</name>
    <name type="synonym">Patinopecten yessoensis</name>
    <dbReference type="NCBI Taxonomy" id="6573"/>
    <lineage>
        <taxon>Eukaryota</taxon>
        <taxon>Metazoa</taxon>
        <taxon>Spiralia</taxon>
        <taxon>Lophotrochozoa</taxon>
        <taxon>Mollusca</taxon>
        <taxon>Bivalvia</taxon>
        <taxon>Autobranchia</taxon>
        <taxon>Pteriomorphia</taxon>
        <taxon>Pectinida</taxon>
        <taxon>Pectinoidea</taxon>
        <taxon>Pectinidae</taxon>
        <taxon>Mizuhopecten</taxon>
    </lineage>
</organism>
<comment type="caution">
    <text evidence="2">The sequence shown here is derived from an EMBL/GenBank/DDBJ whole genome shotgun (WGS) entry which is preliminary data.</text>
</comment>
<accession>A0A210PSV7</accession>
<dbReference type="Proteomes" id="UP000242188">
    <property type="component" value="Unassembled WGS sequence"/>
</dbReference>
<feature type="compositionally biased region" description="Basic and acidic residues" evidence="1">
    <location>
        <begin position="20"/>
        <end position="38"/>
    </location>
</feature>